<dbReference type="InterPro" id="IPR036135">
    <property type="entry name" value="MoeA_linker/N_sf"/>
</dbReference>
<name>A0A6I6EM23_9CLOT</name>
<proteinExistence type="inferred from homology"/>
<evidence type="ECO:0000256" key="1">
    <source>
        <dbReference type="ARBA" id="ARBA00002901"/>
    </source>
</evidence>
<dbReference type="SUPFAM" id="SSF53218">
    <property type="entry name" value="Molybdenum cofactor biosynthesis proteins"/>
    <property type="match status" value="1"/>
</dbReference>
<evidence type="ECO:0000313" key="12">
    <source>
        <dbReference type="EMBL" id="QGU94709.1"/>
    </source>
</evidence>
<keyword evidence="8 10" id="KW-0501">Molybdenum cofactor biosynthesis</keyword>
<dbReference type="NCBIfam" id="NF045515">
    <property type="entry name" value="Glp_gephyrin"/>
    <property type="match status" value="1"/>
</dbReference>
<comment type="cofactor">
    <cofactor evidence="10">
        <name>Mg(2+)</name>
        <dbReference type="ChEBI" id="CHEBI:18420"/>
    </cofactor>
</comment>
<keyword evidence="10 12" id="KW-0808">Transferase</keyword>
<dbReference type="Pfam" id="PF00994">
    <property type="entry name" value="MoCF_biosynth"/>
    <property type="match status" value="1"/>
</dbReference>
<evidence type="ECO:0000256" key="3">
    <source>
        <dbReference type="ARBA" id="ARBA00005046"/>
    </source>
</evidence>
<keyword evidence="7 10" id="KW-0500">Molybdenum</keyword>
<sequence length="409" mass="45374">MEMFKVHSVKAAREKLVENFKDFKCEVEEIEILEAEGRLLGEDIHSKLNVPHFRRSTVDGYAVISKDTYGASESLPMFLEVLGEVEMGKAANMKITTDKAVYVPTGGMIPEGADAVVMVEYVEKLDSTNITISRPAVSKENIIDVGDDIRENQKVLSKGVRLRPHDIGVLSSIGVDKVNVFKMPSISIISTGDEVIDPKEELQLGKIKDINTYTLSAMAKEIGLNIVERRVVKDNKELLKNTLKECIEKSDMVMLSGGSSVGTKDITTIVINEMGEPGVFVHGVAMKPGKPTILAKAHNKPLFGLPGQPASAMIAFKVFVEYFIKNIFNLDEYEDRFIEASMTTNIHSAPGKETYQMVYLEREDGEYKAHPVYGKSGMITLMSKAKGYIKIDEDKEGIKEGEKVRVNLF</sequence>
<keyword evidence="10" id="KW-0479">Metal-binding</keyword>
<dbReference type="EMBL" id="CP046522">
    <property type="protein sequence ID" value="QGU94709.1"/>
    <property type="molecule type" value="Genomic_DNA"/>
</dbReference>
<dbReference type="Gene3D" id="2.170.190.11">
    <property type="entry name" value="Molybdopterin biosynthesis moea protein, domain 3"/>
    <property type="match status" value="1"/>
</dbReference>
<dbReference type="SUPFAM" id="SSF63867">
    <property type="entry name" value="MoeA C-terminal domain-like"/>
    <property type="match status" value="1"/>
</dbReference>
<dbReference type="GO" id="GO:0005829">
    <property type="term" value="C:cytosol"/>
    <property type="evidence" value="ECO:0007669"/>
    <property type="project" value="TreeGrafter"/>
</dbReference>
<dbReference type="GO" id="GO:0061599">
    <property type="term" value="F:molybdopterin molybdotransferase activity"/>
    <property type="evidence" value="ECO:0007669"/>
    <property type="project" value="UniProtKB-UniRule"/>
</dbReference>
<evidence type="ECO:0000256" key="10">
    <source>
        <dbReference type="RuleBase" id="RU365090"/>
    </source>
</evidence>
<dbReference type="GO" id="GO:0006777">
    <property type="term" value="P:Mo-molybdopterin cofactor biosynthetic process"/>
    <property type="evidence" value="ECO:0007669"/>
    <property type="project" value="UniProtKB-UniRule"/>
</dbReference>
<dbReference type="InterPro" id="IPR001453">
    <property type="entry name" value="MoaB/Mog_dom"/>
</dbReference>
<comment type="function">
    <text evidence="1 10">Catalyzes the insertion of molybdate into adenylated molybdopterin with the concomitant release of AMP.</text>
</comment>
<protein>
    <recommendedName>
        <fullName evidence="6 10">Molybdopterin molybdenumtransferase</fullName>
        <ecNumber evidence="5 10">2.10.1.1</ecNumber>
    </recommendedName>
</protein>
<dbReference type="UniPathway" id="UPA00344"/>
<evidence type="ECO:0000256" key="9">
    <source>
        <dbReference type="ARBA" id="ARBA00047317"/>
    </source>
</evidence>
<gene>
    <name evidence="12" type="ORF">GOM49_06000</name>
</gene>
<dbReference type="NCBIfam" id="TIGR00177">
    <property type="entry name" value="molyb_syn"/>
    <property type="match status" value="1"/>
</dbReference>
<comment type="pathway">
    <text evidence="3 10">Cofactor biosynthesis; molybdopterin biosynthesis.</text>
</comment>
<evidence type="ECO:0000256" key="2">
    <source>
        <dbReference type="ARBA" id="ARBA00003487"/>
    </source>
</evidence>
<dbReference type="SUPFAM" id="SSF63882">
    <property type="entry name" value="MoeA N-terminal region -like"/>
    <property type="match status" value="1"/>
</dbReference>
<accession>A0A6I6EM23</accession>
<dbReference type="Gene3D" id="3.90.105.10">
    <property type="entry name" value="Molybdopterin biosynthesis moea protein, domain 2"/>
    <property type="match status" value="1"/>
</dbReference>
<evidence type="ECO:0000256" key="8">
    <source>
        <dbReference type="ARBA" id="ARBA00023150"/>
    </source>
</evidence>
<dbReference type="InterPro" id="IPR036688">
    <property type="entry name" value="MoeA_C_domain_IV_sf"/>
</dbReference>
<dbReference type="EC" id="2.10.1.1" evidence="5 10"/>
<dbReference type="PANTHER" id="PTHR10192">
    <property type="entry name" value="MOLYBDOPTERIN BIOSYNTHESIS PROTEIN"/>
    <property type="match status" value="1"/>
</dbReference>
<reference evidence="12 13" key="1">
    <citation type="submission" date="2019-12" db="EMBL/GenBank/DDBJ databases">
        <title>Genome sequenceing of Clostridium bovifaecis.</title>
        <authorList>
            <person name="Yao Y."/>
        </authorList>
    </citation>
    <scope>NUCLEOTIDE SEQUENCE [LARGE SCALE GENOMIC DNA]</scope>
    <source>
        <strain evidence="12 13">BXX</strain>
    </source>
</reference>
<dbReference type="GO" id="GO:0046872">
    <property type="term" value="F:metal ion binding"/>
    <property type="evidence" value="ECO:0007669"/>
    <property type="project" value="UniProtKB-UniRule"/>
</dbReference>
<dbReference type="CDD" id="cd00887">
    <property type="entry name" value="MoeA"/>
    <property type="match status" value="1"/>
</dbReference>
<evidence type="ECO:0000256" key="5">
    <source>
        <dbReference type="ARBA" id="ARBA00013269"/>
    </source>
</evidence>
<dbReference type="InterPro" id="IPR036425">
    <property type="entry name" value="MoaB/Mog-like_dom_sf"/>
</dbReference>
<dbReference type="AlphaFoldDB" id="A0A6I6EM23"/>
<dbReference type="InterPro" id="IPR005111">
    <property type="entry name" value="MoeA_C_domain_IV"/>
</dbReference>
<dbReference type="Gene3D" id="3.40.980.10">
    <property type="entry name" value="MoaB/Mog-like domain"/>
    <property type="match status" value="1"/>
</dbReference>
<evidence type="ECO:0000259" key="11">
    <source>
        <dbReference type="SMART" id="SM00852"/>
    </source>
</evidence>
<dbReference type="InterPro" id="IPR038987">
    <property type="entry name" value="MoeA-like"/>
</dbReference>
<evidence type="ECO:0000256" key="4">
    <source>
        <dbReference type="ARBA" id="ARBA00010763"/>
    </source>
</evidence>
<dbReference type="Pfam" id="PF03453">
    <property type="entry name" value="MoeA_N"/>
    <property type="match status" value="1"/>
</dbReference>
<dbReference type="Pfam" id="PF03454">
    <property type="entry name" value="MoeA_C"/>
    <property type="match status" value="1"/>
</dbReference>
<dbReference type="SMART" id="SM00852">
    <property type="entry name" value="MoCF_biosynth"/>
    <property type="match status" value="1"/>
</dbReference>
<dbReference type="InterPro" id="IPR005110">
    <property type="entry name" value="MoeA_linker/N"/>
</dbReference>
<dbReference type="InterPro" id="IPR008284">
    <property type="entry name" value="MoCF_biosynth_CS"/>
</dbReference>
<dbReference type="Gene3D" id="2.40.340.10">
    <property type="entry name" value="MoeA, C-terminal, domain IV"/>
    <property type="match status" value="1"/>
</dbReference>
<comment type="similarity">
    <text evidence="4 10">Belongs to the MoeA family.</text>
</comment>
<keyword evidence="10" id="KW-0460">Magnesium</keyword>
<evidence type="ECO:0000256" key="7">
    <source>
        <dbReference type="ARBA" id="ARBA00022505"/>
    </source>
</evidence>
<comment type="catalytic activity">
    <reaction evidence="9">
        <text>adenylyl-molybdopterin + molybdate = Mo-molybdopterin + AMP + H(+)</text>
        <dbReference type="Rhea" id="RHEA:35047"/>
        <dbReference type="ChEBI" id="CHEBI:15378"/>
        <dbReference type="ChEBI" id="CHEBI:36264"/>
        <dbReference type="ChEBI" id="CHEBI:62727"/>
        <dbReference type="ChEBI" id="CHEBI:71302"/>
        <dbReference type="ChEBI" id="CHEBI:456215"/>
        <dbReference type="EC" id="2.10.1.1"/>
    </reaction>
</comment>
<feature type="domain" description="MoaB/Mog" evidence="11">
    <location>
        <begin position="187"/>
        <end position="326"/>
    </location>
</feature>
<comment type="function">
    <text evidence="2">May be involved in the biosynthesis of molybdopterin.</text>
</comment>
<keyword evidence="13" id="KW-1185">Reference proteome</keyword>
<dbReference type="PROSITE" id="PS01079">
    <property type="entry name" value="MOCF_BIOSYNTHESIS_2"/>
    <property type="match status" value="1"/>
</dbReference>
<dbReference type="PANTHER" id="PTHR10192:SF5">
    <property type="entry name" value="GEPHYRIN"/>
    <property type="match status" value="1"/>
</dbReference>
<evidence type="ECO:0000313" key="13">
    <source>
        <dbReference type="Proteomes" id="UP000422764"/>
    </source>
</evidence>
<organism evidence="12 13">
    <name type="scientific">Clostridium bovifaecis</name>
    <dbReference type="NCBI Taxonomy" id="2184719"/>
    <lineage>
        <taxon>Bacteria</taxon>
        <taxon>Bacillati</taxon>
        <taxon>Bacillota</taxon>
        <taxon>Clostridia</taxon>
        <taxon>Eubacteriales</taxon>
        <taxon>Clostridiaceae</taxon>
        <taxon>Clostridium</taxon>
    </lineage>
</organism>
<evidence type="ECO:0000256" key="6">
    <source>
        <dbReference type="ARBA" id="ARBA00021108"/>
    </source>
</evidence>
<dbReference type="Proteomes" id="UP000422764">
    <property type="component" value="Chromosome"/>
</dbReference>